<evidence type="ECO:0000256" key="1">
    <source>
        <dbReference type="ARBA" id="ARBA00004651"/>
    </source>
</evidence>
<feature type="region of interest" description="Disordered" evidence="6">
    <location>
        <begin position="89"/>
        <end position="175"/>
    </location>
</feature>
<keyword evidence="9" id="KW-1185">Reference proteome</keyword>
<gene>
    <name evidence="8" type="ORF">ACJ72_06262</name>
</gene>
<dbReference type="OrthoDB" id="199599at2759"/>
<evidence type="ECO:0000256" key="2">
    <source>
        <dbReference type="ARBA" id="ARBA00022475"/>
    </source>
</evidence>
<name>A0A1B7NRK4_9EURO</name>
<evidence type="ECO:0000313" key="8">
    <source>
        <dbReference type="EMBL" id="OAX79418.1"/>
    </source>
</evidence>
<comment type="subcellular location">
    <subcellularLocation>
        <location evidence="1">Cell membrane</location>
        <topology evidence="1">Multi-pass membrane protein</topology>
    </subcellularLocation>
</comment>
<dbReference type="GO" id="GO:0005886">
    <property type="term" value="C:plasma membrane"/>
    <property type="evidence" value="ECO:0007669"/>
    <property type="project" value="UniProtKB-SubCell"/>
</dbReference>
<keyword evidence="2" id="KW-1003">Cell membrane</keyword>
<dbReference type="PANTHER" id="PTHR34187:SF2">
    <property type="entry name" value="DUF202 DOMAIN-CONTAINING PROTEIN"/>
    <property type="match status" value="1"/>
</dbReference>
<feature type="domain" description="DUF202" evidence="7">
    <location>
        <begin position="1"/>
        <end position="31"/>
    </location>
</feature>
<dbReference type="InterPro" id="IPR052053">
    <property type="entry name" value="IM_YidH-like"/>
</dbReference>
<feature type="compositionally biased region" description="Low complexity" evidence="6">
    <location>
        <begin position="98"/>
        <end position="110"/>
    </location>
</feature>
<dbReference type="EMBL" id="LGUA01001029">
    <property type="protein sequence ID" value="OAX79418.1"/>
    <property type="molecule type" value="Genomic_DNA"/>
</dbReference>
<evidence type="ECO:0000256" key="5">
    <source>
        <dbReference type="ARBA" id="ARBA00023136"/>
    </source>
</evidence>
<dbReference type="Pfam" id="PF02656">
    <property type="entry name" value="DUF202"/>
    <property type="match status" value="1"/>
</dbReference>
<proteinExistence type="predicted"/>
<accession>A0A1B7NRK4</accession>
<reference evidence="8 9" key="1">
    <citation type="submission" date="2015-07" db="EMBL/GenBank/DDBJ databases">
        <title>Emmonsia species relationships and genome sequence.</title>
        <authorList>
            <person name="Cuomo C.A."/>
            <person name="Schwartz I.S."/>
            <person name="Kenyon C."/>
            <person name="de Hoog G.S."/>
            <person name="Govender N.P."/>
            <person name="Botha A."/>
            <person name="Moreno L."/>
            <person name="de Vries M."/>
            <person name="Munoz J.F."/>
            <person name="Stielow J.B."/>
        </authorList>
    </citation>
    <scope>NUCLEOTIDE SEQUENCE [LARGE SCALE GENOMIC DNA]</scope>
    <source>
        <strain evidence="8 9">CBS 136260</strain>
    </source>
</reference>
<keyword evidence="5" id="KW-0472">Membrane</keyword>
<sequence length="210" mass="23186">RTFLAWLRTSLAFASIGIAVTQLFRLNSTITESNAHLLFDSSIFSSSQSQSQLQQLLQQQQQLATADPRYSPQYQQILPRAVSDLLLNSQTNHPAPTTPTTTSTSNSSSSSRRRRRSSSSSSQRTPRPHRKRPTPPQPRKTSGRHLHQHRHRRAAHRLPPILRGPVLGDPRQVPRQQGQYCAGGVYCGVADGQLSGGYLDDFAGGVGEVI</sequence>
<comment type="caution">
    <text evidence="8">The sequence shown here is derived from an EMBL/GenBank/DDBJ whole genome shotgun (WGS) entry which is preliminary data.</text>
</comment>
<dbReference type="PANTHER" id="PTHR34187">
    <property type="entry name" value="FGR18P"/>
    <property type="match status" value="1"/>
</dbReference>
<evidence type="ECO:0000256" key="3">
    <source>
        <dbReference type="ARBA" id="ARBA00022692"/>
    </source>
</evidence>
<dbReference type="AlphaFoldDB" id="A0A1B7NRK4"/>
<dbReference type="Proteomes" id="UP000091918">
    <property type="component" value="Unassembled WGS sequence"/>
</dbReference>
<evidence type="ECO:0000256" key="4">
    <source>
        <dbReference type="ARBA" id="ARBA00022989"/>
    </source>
</evidence>
<dbReference type="InterPro" id="IPR003807">
    <property type="entry name" value="DUF202"/>
</dbReference>
<evidence type="ECO:0000259" key="7">
    <source>
        <dbReference type="Pfam" id="PF02656"/>
    </source>
</evidence>
<feature type="compositionally biased region" description="Basic residues" evidence="6">
    <location>
        <begin position="141"/>
        <end position="156"/>
    </location>
</feature>
<feature type="non-terminal residue" evidence="8">
    <location>
        <position position="1"/>
    </location>
</feature>
<protein>
    <recommendedName>
        <fullName evidence="7">DUF202 domain-containing protein</fullName>
    </recommendedName>
</protein>
<keyword evidence="4" id="KW-1133">Transmembrane helix</keyword>
<keyword evidence="3" id="KW-0812">Transmembrane</keyword>
<evidence type="ECO:0000256" key="6">
    <source>
        <dbReference type="SAM" id="MobiDB-lite"/>
    </source>
</evidence>
<organism evidence="8 9">
    <name type="scientific">Emergomyces africanus</name>
    <dbReference type="NCBI Taxonomy" id="1955775"/>
    <lineage>
        <taxon>Eukaryota</taxon>
        <taxon>Fungi</taxon>
        <taxon>Dikarya</taxon>
        <taxon>Ascomycota</taxon>
        <taxon>Pezizomycotina</taxon>
        <taxon>Eurotiomycetes</taxon>
        <taxon>Eurotiomycetidae</taxon>
        <taxon>Onygenales</taxon>
        <taxon>Ajellomycetaceae</taxon>
        <taxon>Emergomyces</taxon>
    </lineage>
</organism>
<evidence type="ECO:0000313" key="9">
    <source>
        <dbReference type="Proteomes" id="UP000091918"/>
    </source>
</evidence>